<dbReference type="PANTHER" id="PTHR43883">
    <property type="entry name" value="SLR0207 PROTEIN"/>
    <property type="match status" value="1"/>
</dbReference>
<name>A0AAD2FFS4_9STRA</name>
<dbReference type="EMBL" id="CAKOGP040000002">
    <property type="protein sequence ID" value="CAJ1919282.1"/>
    <property type="molecule type" value="Genomic_DNA"/>
</dbReference>
<comment type="caution">
    <text evidence="2">The sequence shown here is derived from an EMBL/GenBank/DDBJ whole genome shotgun (WGS) entry which is preliminary data.</text>
</comment>
<gene>
    <name evidence="2" type="ORF">CYCCA115_LOCUS842</name>
</gene>
<keyword evidence="3" id="KW-1185">Reference proteome</keyword>
<dbReference type="PANTHER" id="PTHR43883:SF1">
    <property type="entry name" value="GLUCONOKINASE"/>
    <property type="match status" value="1"/>
</dbReference>
<organism evidence="2 3">
    <name type="scientific">Cylindrotheca closterium</name>
    <dbReference type="NCBI Taxonomy" id="2856"/>
    <lineage>
        <taxon>Eukaryota</taxon>
        <taxon>Sar</taxon>
        <taxon>Stramenopiles</taxon>
        <taxon>Ochrophyta</taxon>
        <taxon>Bacillariophyta</taxon>
        <taxon>Bacillariophyceae</taxon>
        <taxon>Bacillariophycidae</taxon>
        <taxon>Bacillariales</taxon>
        <taxon>Bacillariaceae</taxon>
        <taxon>Cylindrotheca</taxon>
    </lineage>
</organism>
<dbReference type="InterPro" id="IPR052732">
    <property type="entry name" value="Cell-binding_unc_protein"/>
</dbReference>
<evidence type="ECO:0000259" key="1">
    <source>
        <dbReference type="Pfam" id="PF09414"/>
    </source>
</evidence>
<dbReference type="Pfam" id="PF09414">
    <property type="entry name" value="RNA_ligase"/>
    <property type="match status" value="1"/>
</dbReference>
<dbReference type="Proteomes" id="UP001295423">
    <property type="component" value="Unassembled WGS sequence"/>
</dbReference>
<dbReference type="InterPro" id="IPR021122">
    <property type="entry name" value="RNA_ligase_dom_REL/Rnl2"/>
</dbReference>
<feature type="domain" description="RNA ligase" evidence="1">
    <location>
        <begin position="167"/>
        <end position="348"/>
    </location>
</feature>
<reference evidence="2" key="1">
    <citation type="submission" date="2023-08" db="EMBL/GenBank/DDBJ databases">
        <authorList>
            <person name="Audoor S."/>
            <person name="Bilcke G."/>
        </authorList>
    </citation>
    <scope>NUCLEOTIDE SEQUENCE</scope>
</reference>
<dbReference type="AlphaFoldDB" id="A0AAD2FFS4"/>
<evidence type="ECO:0000313" key="3">
    <source>
        <dbReference type="Proteomes" id="UP001295423"/>
    </source>
</evidence>
<sequence length="395" mass="44412">MPMSDQSVCTDPTSMIRQCRSAGKKGDLHQVVKVADAFCERIQGEKAMSKRRNNQMATVLGYKGFALAKQGLYSEALDCLEQSKLHRDNLSSPIHQNDQRRSERKMVDACLKTCYRRLGKAPPLPKLVKYPRTTHLFDSGGTATTVDDLVLPDLDCIIPTFCDGKSTVIVEEKVDGANLGLSLCPFSGQIMVQNRSHYITQGEHAQFSMIPVWIGEHREALISVLGEGDLIVYGEWLAARHSIPYQKLPGYFVAFDIYCKATGKFFSRERFHSALQDTQIPAVPIIAARTYHPSKSDGQTADQFRKELLALLETKSEFRLDGGTVEGIVLRIDGDNITQGNDSHSWLKHKFKIVRPDFVSGIGGHWSRRQIEKQQVDFDFANTYLDSCYPFSTKR</sequence>
<proteinExistence type="predicted"/>
<evidence type="ECO:0000313" key="2">
    <source>
        <dbReference type="EMBL" id="CAJ1919282.1"/>
    </source>
</evidence>
<dbReference type="SUPFAM" id="SSF56091">
    <property type="entry name" value="DNA ligase/mRNA capping enzyme, catalytic domain"/>
    <property type="match status" value="1"/>
</dbReference>
<accession>A0AAD2FFS4</accession>
<dbReference type="Gene3D" id="3.30.470.30">
    <property type="entry name" value="DNA ligase/mRNA capping enzyme"/>
    <property type="match status" value="1"/>
</dbReference>
<protein>
    <recommendedName>
        <fullName evidence="1">RNA ligase domain-containing protein</fullName>
    </recommendedName>
</protein>